<evidence type="ECO:0000259" key="3">
    <source>
        <dbReference type="Pfam" id="PF21348"/>
    </source>
</evidence>
<dbReference type="Pfam" id="PF21348">
    <property type="entry name" value="RGL11_C"/>
    <property type="match status" value="1"/>
</dbReference>
<protein>
    <submittedName>
        <fullName evidence="4">Rhamnogalacturonan endolyase</fullName>
    </submittedName>
</protein>
<dbReference type="InterPro" id="IPR049366">
    <property type="entry name" value="RGL11_C"/>
</dbReference>
<dbReference type="InterPro" id="IPR026444">
    <property type="entry name" value="Secre_tail"/>
</dbReference>
<evidence type="ECO:0000259" key="2">
    <source>
        <dbReference type="Pfam" id="PF18962"/>
    </source>
</evidence>
<feature type="domain" description="Rhamnogalacturonan I lyase beta-sheet" evidence="1">
    <location>
        <begin position="27"/>
        <end position="109"/>
    </location>
</feature>
<evidence type="ECO:0000313" key="4">
    <source>
        <dbReference type="EMBL" id="SKB87790.1"/>
    </source>
</evidence>
<dbReference type="SUPFAM" id="SSF69318">
    <property type="entry name" value="Integrin alpha N-terminal domain"/>
    <property type="match status" value="1"/>
</dbReference>
<dbReference type="InterPro" id="IPR034641">
    <property type="entry name" value="RGL11"/>
</dbReference>
<dbReference type="Gene3D" id="2.60.40.10">
    <property type="entry name" value="Immunoglobulins"/>
    <property type="match status" value="1"/>
</dbReference>
<proteinExistence type="predicted"/>
<dbReference type="InterPro" id="IPR013783">
    <property type="entry name" value="Ig-like_fold"/>
</dbReference>
<organism evidence="4 5">
    <name type="scientific">Alkalitalea saponilacus</name>
    <dbReference type="NCBI Taxonomy" id="889453"/>
    <lineage>
        <taxon>Bacteria</taxon>
        <taxon>Pseudomonadati</taxon>
        <taxon>Bacteroidota</taxon>
        <taxon>Bacteroidia</taxon>
        <taxon>Marinilabiliales</taxon>
        <taxon>Marinilabiliaceae</taxon>
        <taxon>Alkalitalea</taxon>
    </lineage>
</organism>
<name>A0A1T5EVP8_9BACT</name>
<dbReference type="RefSeq" id="WP_088328522.1">
    <property type="nucleotide sequence ID" value="NZ_CP021904.1"/>
</dbReference>
<dbReference type="STRING" id="889453.SAMN03080601_01405"/>
<reference evidence="4 5" key="1">
    <citation type="submission" date="2017-02" db="EMBL/GenBank/DDBJ databases">
        <authorList>
            <person name="Peterson S.W."/>
        </authorList>
    </citation>
    <scope>NUCLEOTIDE SEQUENCE [LARGE SCALE GENOMIC DNA]</scope>
    <source>
        <strain evidence="4 5">DSM 24412</strain>
    </source>
</reference>
<dbReference type="AlphaFoldDB" id="A0A1T5EVP8"/>
<keyword evidence="4" id="KW-0456">Lyase</keyword>
<dbReference type="Pfam" id="PF18962">
    <property type="entry name" value="Por_Secre_tail"/>
    <property type="match status" value="1"/>
</dbReference>
<feature type="domain" description="Rhamnogalacturonan lyase family 11 C-terminal" evidence="3">
    <location>
        <begin position="121"/>
        <end position="608"/>
    </location>
</feature>
<dbReference type="InterPro" id="IPR028994">
    <property type="entry name" value="Integrin_alpha_N"/>
</dbReference>
<dbReference type="OrthoDB" id="9802318at2"/>
<dbReference type="Proteomes" id="UP000191055">
    <property type="component" value="Unassembled WGS sequence"/>
</dbReference>
<evidence type="ECO:0000259" key="1">
    <source>
        <dbReference type="Pfam" id="PF18370"/>
    </source>
</evidence>
<accession>A0A1T5EVP8</accession>
<gene>
    <name evidence="4" type="ORF">SAMN03080601_01405</name>
</gene>
<dbReference type="GO" id="GO:0016829">
    <property type="term" value="F:lyase activity"/>
    <property type="evidence" value="ECO:0007669"/>
    <property type="project" value="UniProtKB-KW"/>
</dbReference>
<dbReference type="InterPro" id="IPR041624">
    <property type="entry name" value="RGI_lyase"/>
</dbReference>
<dbReference type="CDD" id="cd10318">
    <property type="entry name" value="RGL11"/>
    <property type="match status" value="1"/>
</dbReference>
<dbReference type="Pfam" id="PF18370">
    <property type="entry name" value="RGI_lyase"/>
    <property type="match status" value="1"/>
</dbReference>
<evidence type="ECO:0000313" key="5">
    <source>
        <dbReference type="Proteomes" id="UP000191055"/>
    </source>
</evidence>
<keyword evidence="5" id="KW-1185">Reference proteome</keyword>
<dbReference type="PANTHER" id="PTHR43118:SF1">
    <property type="entry name" value="RHAMNOGALACTURONAN LYASE (EUROFUNG)"/>
    <property type="match status" value="1"/>
</dbReference>
<feature type="domain" description="Secretion system C-terminal sorting" evidence="2">
    <location>
        <begin position="789"/>
        <end position="866"/>
    </location>
</feature>
<dbReference type="NCBIfam" id="TIGR04183">
    <property type="entry name" value="Por_Secre_tail"/>
    <property type="match status" value="1"/>
</dbReference>
<sequence length="868" mass="96722">MRTYKQLFGLIFFGIFILLTENVMSQKQMEHLNRGLVAIREGDGYFLKWRLLGNEPYNTKFNIYRGGERINEEPVSTVTSFLDETAPLNSVYRVRAVIDEREMVGSRPARIINNREGSAGYFDIPLNRPPAGVRGGVYTPNDASVADLTGDGEYEIILKWDPSNSKDNSQGGHTDNVLLDAYTMDGVFMWRIDLGQNIRAGAHYTQFLVYDFDGNGRAEIMVKTAPGTKDGLGNYINKGPAVNAQHEIDYSNDWGWILSGPEYITVFDGLTGEELATDNYWPLRGSVASWGDNYGNRVDRFNAAVAYVDGERPSGVFQRGYYTRMTFAAWDWRNGRLTRKWTFDSNTAGNSAYFGQGNHSIHIIDANGDGRHDIVTGAATIASDGTGMHATGRGHGDATHVTYMIKDDPRPLIFMPYESGGHGVSLRYADDGELIFNHRQAGDIGRGVGAEIDPQRPGFHFWASGGLGLYDTRGVKVGNVPNSINHIIWWDGELSRELLNSNRIDRWSIANNSSTRLLTANGASSINGTKANPVLQADLFGDWREEVIFRRDDNNALRVYTTTIPTTHKLYTFMHDPIYRVAISWQNSSYNQPPHPGFYVATDMDFPPPTPDIALVSGVNRGSGKVIKNLIVQDIPNAEIWELMEGLSESDAIYGDFNFYVNPLPEFLAGAEWIRTANASRRLSTRDVIAQFEVEHDAIVHVLHTQRVSNKPDWLSEYDKAGEIAVVNISGASTLMDLYSKEVQAGESVSLGINSIDGAANAFMYMVAVESDVISNINYIKPERASLSVYPNPFNNSATIEFKQEVQAPVRLELYDINGRLVRVLMQGSHFSGSRTITFERDGLAAGVYILQLVSDNQMFQEKIIIMN</sequence>
<dbReference type="EMBL" id="FUYV01000006">
    <property type="protein sequence ID" value="SKB87790.1"/>
    <property type="molecule type" value="Genomic_DNA"/>
</dbReference>
<dbReference type="KEGG" id="asx:CDL62_02085"/>
<dbReference type="PANTHER" id="PTHR43118">
    <property type="entry name" value="RHAMNOGALACTURONAN LYASE (EUROFUNG)"/>
    <property type="match status" value="1"/>
</dbReference>